<protein>
    <recommendedName>
        <fullName evidence="5">DUF3558 domain-containing protein</fullName>
    </recommendedName>
</protein>
<keyword evidence="4" id="KW-1185">Reference proteome</keyword>
<reference evidence="3 4" key="1">
    <citation type="submission" date="2020-08" db="EMBL/GenBank/DDBJ databases">
        <authorList>
            <person name="Mo P."/>
        </authorList>
    </citation>
    <scope>NUCLEOTIDE SEQUENCE [LARGE SCALE GENOMIC DNA]</scope>
    <source>
        <strain evidence="3 4">CGMCC 4.1532</strain>
    </source>
</reference>
<organism evidence="3 4">
    <name type="scientific">Pseudonocardia petroleophila</name>
    <dbReference type="NCBI Taxonomy" id="37331"/>
    <lineage>
        <taxon>Bacteria</taxon>
        <taxon>Bacillati</taxon>
        <taxon>Actinomycetota</taxon>
        <taxon>Actinomycetes</taxon>
        <taxon>Pseudonocardiales</taxon>
        <taxon>Pseudonocardiaceae</taxon>
        <taxon>Pseudonocardia</taxon>
    </lineage>
</organism>
<feature type="chain" id="PRO_5029021614" description="DUF3558 domain-containing protein" evidence="2">
    <location>
        <begin position="34"/>
        <end position="197"/>
    </location>
</feature>
<dbReference type="KEGG" id="ppel:H6H00_03850"/>
<name>A0A7G7MK49_9PSEU</name>
<sequence>MGERARSIGVRAVIGAFVLVGAAACGGTTPAQAPPAAAPTTAAPTTSAAAPTTSAAAESRALARVFPDVDDATCAPAGSDVRTGSGAVPTEAYTCDFSAAAPNATVIFAEWPDQAAAQSWYQDTADLGPRVEDNDQWQVGGVTQGALYTAANSNGVTISTGVYENLPYTWEIRTSTLDESNTVFGLIRLQQSTAIGG</sequence>
<dbReference type="AlphaFoldDB" id="A0A7G7MK49"/>
<dbReference type="RefSeq" id="WP_185719988.1">
    <property type="nucleotide sequence ID" value="NZ_BAAAWI010000001.1"/>
</dbReference>
<feature type="region of interest" description="Disordered" evidence="1">
    <location>
        <begin position="30"/>
        <end position="54"/>
    </location>
</feature>
<gene>
    <name evidence="3" type="ORF">H6H00_03850</name>
</gene>
<evidence type="ECO:0000313" key="3">
    <source>
        <dbReference type="EMBL" id="QNG53160.1"/>
    </source>
</evidence>
<evidence type="ECO:0000256" key="2">
    <source>
        <dbReference type="SAM" id="SignalP"/>
    </source>
</evidence>
<dbReference type="PROSITE" id="PS51257">
    <property type="entry name" value="PROKAR_LIPOPROTEIN"/>
    <property type="match status" value="1"/>
</dbReference>
<dbReference type="Proteomes" id="UP000515728">
    <property type="component" value="Chromosome"/>
</dbReference>
<feature type="compositionally biased region" description="Low complexity" evidence="1">
    <location>
        <begin position="38"/>
        <end position="54"/>
    </location>
</feature>
<accession>A0A7G7MK49</accession>
<keyword evidence="2" id="KW-0732">Signal</keyword>
<evidence type="ECO:0008006" key="5">
    <source>
        <dbReference type="Google" id="ProtNLM"/>
    </source>
</evidence>
<dbReference type="EMBL" id="CP060131">
    <property type="protein sequence ID" value="QNG53160.1"/>
    <property type="molecule type" value="Genomic_DNA"/>
</dbReference>
<evidence type="ECO:0000256" key="1">
    <source>
        <dbReference type="SAM" id="MobiDB-lite"/>
    </source>
</evidence>
<proteinExistence type="predicted"/>
<evidence type="ECO:0000313" key="4">
    <source>
        <dbReference type="Proteomes" id="UP000515728"/>
    </source>
</evidence>
<feature type="signal peptide" evidence="2">
    <location>
        <begin position="1"/>
        <end position="33"/>
    </location>
</feature>